<organism evidence="1 2">
    <name type="scientific">Crateriforma conspicua</name>
    <dbReference type="NCBI Taxonomy" id="2527996"/>
    <lineage>
        <taxon>Bacteria</taxon>
        <taxon>Pseudomonadati</taxon>
        <taxon>Planctomycetota</taxon>
        <taxon>Planctomycetia</taxon>
        <taxon>Planctomycetales</taxon>
        <taxon>Planctomycetaceae</taxon>
        <taxon>Crateriforma</taxon>
    </lineage>
</organism>
<evidence type="ECO:0000313" key="1">
    <source>
        <dbReference type="EMBL" id="TWU64920.1"/>
    </source>
</evidence>
<accession>A0A5C6FTW6</accession>
<gene>
    <name evidence="1" type="ORF">V7x_04640</name>
</gene>
<reference evidence="1 2" key="1">
    <citation type="submission" date="2019-02" db="EMBL/GenBank/DDBJ databases">
        <title>Deep-cultivation of Planctomycetes and their phenomic and genomic characterization uncovers novel biology.</title>
        <authorList>
            <person name="Wiegand S."/>
            <person name="Jogler M."/>
            <person name="Boedeker C."/>
            <person name="Pinto D."/>
            <person name="Vollmers J."/>
            <person name="Rivas-Marin E."/>
            <person name="Kohn T."/>
            <person name="Peeters S.H."/>
            <person name="Heuer A."/>
            <person name="Rast P."/>
            <person name="Oberbeckmann S."/>
            <person name="Bunk B."/>
            <person name="Jeske O."/>
            <person name="Meyerdierks A."/>
            <person name="Storesund J.E."/>
            <person name="Kallscheuer N."/>
            <person name="Luecker S."/>
            <person name="Lage O.M."/>
            <person name="Pohl T."/>
            <person name="Merkel B.J."/>
            <person name="Hornburger P."/>
            <person name="Mueller R.-W."/>
            <person name="Bruemmer F."/>
            <person name="Labrenz M."/>
            <person name="Spormann A.M."/>
            <person name="Op Den Camp H."/>
            <person name="Overmann J."/>
            <person name="Amann R."/>
            <person name="Jetten M.S.M."/>
            <person name="Mascher T."/>
            <person name="Medema M.H."/>
            <person name="Devos D.P."/>
            <person name="Kaster A.-K."/>
            <person name="Ovreas L."/>
            <person name="Rohde M."/>
            <person name="Galperin M.Y."/>
            <person name="Jogler C."/>
        </authorList>
    </citation>
    <scope>NUCLEOTIDE SEQUENCE [LARGE SCALE GENOMIC DNA]</scope>
    <source>
        <strain evidence="1 2">V7</strain>
    </source>
</reference>
<comment type="caution">
    <text evidence="1">The sequence shown here is derived from an EMBL/GenBank/DDBJ whole genome shotgun (WGS) entry which is preliminary data.</text>
</comment>
<evidence type="ECO:0000313" key="2">
    <source>
        <dbReference type="Proteomes" id="UP000316476"/>
    </source>
</evidence>
<protein>
    <submittedName>
        <fullName evidence="1">Uncharacterized protein</fullName>
    </submittedName>
</protein>
<sequence length="56" mass="6789">MIPGRDLNDRCDEAHKANERNGKVYHRRRGGRRWHPFPQTNFRIQVCFENLDPARR</sequence>
<dbReference type="AlphaFoldDB" id="A0A5C6FTW6"/>
<name>A0A5C6FTW6_9PLAN</name>
<dbReference type="Proteomes" id="UP000316476">
    <property type="component" value="Unassembled WGS sequence"/>
</dbReference>
<dbReference type="EMBL" id="SJPZ01000001">
    <property type="protein sequence ID" value="TWU64920.1"/>
    <property type="molecule type" value="Genomic_DNA"/>
</dbReference>
<proteinExistence type="predicted"/>